<dbReference type="InterPro" id="IPR000182">
    <property type="entry name" value="GNAT_dom"/>
</dbReference>
<dbReference type="Pfam" id="PF24553">
    <property type="entry name" value="Rv0428c_C"/>
    <property type="match status" value="1"/>
</dbReference>
<dbReference type="Gene3D" id="3.40.630.30">
    <property type="match status" value="1"/>
</dbReference>
<evidence type="ECO:0000313" key="3">
    <source>
        <dbReference type="Proteomes" id="UP000617041"/>
    </source>
</evidence>
<proteinExistence type="predicted"/>
<keyword evidence="3" id="KW-1185">Reference proteome</keyword>
<comment type="caution">
    <text evidence="2">The sequence shown here is derived from an EMBL/GenBank/DDBJ whole genome shotgun (WGS) entry which is preliminary data.</text>
</comment>
<gene>
    <name evidence="2" type="ORF">I8E28_09800</name>
</gene>
<dbReference type="InterPro" id="IPR016181">
    <property type="entry name" value="Acyl_CoA_acyltransferase"/>
</dbReference>
<name>A0A934Q1Q3_9BURK</name>
<dbReference type="PROSITE" id="PS51186">
    <property type="entry name" value="GNAT"/>
    <property type="match status" value="1"/>
</dbReference>
<feature type="domain" description="N-acetyltransferase" evidence="1">
    <location>
        <begin position="115"/>
        <end position="246"/>
    </location>
</feature>
<evidence type="ECO:0000259" key="1">
    <source>
        <dbReference type="PROSITE" id="PS51186"/>
    </source>
</evidence>
<reference evidence="2" key="1">
    <citation type="submission" date="2020-12" db="EMBL/GenBank/DDBJ databases">
        <title>Ramlibacter sp. nov., isolated from a freshwater alga, Cryptomonas.</title>
        <authorList>
            <person name="Kim H.M."/>
            <person name="Jeon C.O."/>
        </authorList>
    </citation>
    <scope>NUCLEOTIDE SEQUENCE</scope>
    <source>
        <strain evidence="2">CrO1</strain>
    </source>
</reference>
<dbReference type="EMBL" id="JAEDAO010000001">
    <property type="protein sequence ID" value="MBK0392886.1"/>
    <property type="molecule type" value="Genomic_DNA"/>
</dbReference>
<protein>
    <submittedName>
        <fullName evidence="2">GNAT family N-acetyltransferase</fullName>
    </submittedName>
</protein>
<dbReference type="SUPFAM" id="SSF55729">
    <property type="entry name" value="Acyl-CoA N-acyltransferases (Nat)"/>
    <property type="match status" value="1"/>
</dbReference>
<dbReference type="GO" id="GO:0016747">
    <property type="term" value="F:acyltransferase activity, transferring groups other than amino-acyl groups"/>
    <property type="evidence" value="ECO:0007669"/>
    <property type="project" value="InterPro"/>
</dbReference>
<dbReference type="RefSeq" id="WP_200787794.1">
    <property type="nucleotide sequence ID" value="NZ_JAEDAO010000001.1"/>
</dbReference>
<organism evidence="2 3">
    <name type="scientific">Ramlibacter algicola</name>
    <dbReference type="NCBI Taxonomy" id="2795217"/>
    <lineage>
        <taxon>Bacteria</taxon>
        <taxon>Pseudomonadati</taxon>
        <taxon>Pseudomonadota</taxon>
        <taxon>Betaproteobacteria</taxon>
        <taxon>Burkholderiales</taxon>
        <taxon>Comamonadaceae</taxon>
        <taxon>Ramlibacter</taxon>
    </lineage>
</organism>
<dbReference type="InterPro" id="IPR056935">
    <property type="entry name" value="Rv0428c-like_C"/>
</dbReference>
<evidence type="ECO:0000313" key="2">
    <source>
        <dbReference type="EMBL" id="MBK0392886.1"/>
    </source>
</evidence>
<dbReference type="Proteomes" id="UP000617041">
    <property type="component" value="Unassembled WGS sequence"/>
</dbReference>
<accession>A0A934Q1Q3</accession>
<sequence>MTDDDIERLERATLAAVPPRELLALEGWLVGLDPGTVGRAHSAVPTRHERLRVDLVPEILDAYAQRGLRPAFRVPDVAGCQLLCDDLAGRGFAATQPTLVQTGPAASLSEVDGGAAVEFAARPDAAWSALFLGDGFDPVDGASRIGILQRSDTTLFASVRFDGVVAAVGSACFSDGWAGVHGMRTAPGCRGRGLAGSILAAFGREAARRSLERVMLQVEERNAPARSLYGRAGLRTAWRYAYWRPA</sequence>
<dbReference type="AlphaFoldDB" id="A0A934Q1Q3"/>